<reference evidence="1" key="2">
    <citation type="submission" date="2017-10" db="EMBL/GenBank/DDBJ databases">
        <title>Ladona fulva Genome sequencing and assembly.</title>
        <authorList>
            <person name="Murali S."/>
            <person name="Richards S."/>
            <person name="Bandaranaike D."/>
            <person name="Bellair M."/>
            <person name="Blankenburg K."/>
            <person name="Chao H."/>
            <person name="Dinh H."/>
            <person name="Doddapaneni H."/>
            <person name="Dugan-Rocha S."/>
            <person name="Elkadiri S."/>
            <person name="Gnanaolivu R."/>
            <person name="Hernandez B."/>
            <person name="Skinner E."/>
            <person name="Javaid M."/>
            <person name="Lee S."/>
            <person name="Li M."/>
            <person name="Ming W."/>
            <person name="Munidasa M."/>
            <person name="Muniz J."/>
            <person name="Nguyen L."/>
            <person name="Hughes D."/>
            <person name="Osuji N."/>
            <person name="Pu L.-L."/>
            <person name="Puazo M."/>
            <person name="Qu C."/>
            <person name="Quiroz J."/>
            <person name="Raj R."/>
            <person name="Weissenberger G."/>
            <person name="Xin Y."/>
            <person name="Zou X."/>
            <person name="Han Y."/>
            <person name="Worley K."/>
            <person name="Muzny D."/>
            <person name="Gibbs R."/>
        </authorList>
    </citation>
    <scope>NUCLEOTIDE SEQUENCE</scope>
    <source>
        <strain evidence="1">Sampled in the wild</strain>
    </source>
</reference>
<protein>
    <submittedName>
        <fullName evidence="1">Uncharacterized protein</fullName>
    </submittedName>
</protein>
<dbReference type="AlphaFoldDB" id="A0A8K0KGZ3"/>
<sequence length="272" mass="31638">MVLVATESRNNYKHRTPIHSDVVDAIRPLYESLTEKKIAEMRRLKNVIWRIATRVHHSGAAIVKIAENIEACIFNEGAKTLMMIMQQLNIDAGRNCAAYCENQDRARIDLAEVRAQRHEKRESLAGQGSQLLLKLQLPQRFKQESVPNSVKKSLSSNSGHFVFAPGNNGCRTWTLKHCCGDEWRRLDGNVIRNEVVLGRIGEERSVLRGIEKRRAKWTTIWKNILQKLIIEGKLEGKKVIGRRNAYGHQRKEFRRDKEREAQDRTLWRQYYR</sequence>
<evidence type="ECO:0000313" key="1">
    <source>
        <dbReference type="EMBL" id="KAG8234715.1"/>
    </source>
</evidence>
<proteinExistence type="predicted"/>
<dbReference type="Proteomes" id="UP000792457">
    <property type="component" value="Unassembled WGS sequence"/>
</dbReference>
<reference evidence="1" key="1">
    <citation type="submission" date="2013-04" db="EMBL/GenBank/DDBJ databases">
        <authorList>
            <person name="Qu J."/>
            <person name="Murali S.C."/>
            <person name="Bandaranaike D."/>
            <person name="Bellair M."/>
            <person name="Blankenburg K."/>
            <person name="Chao H."/>
            <person name="Dinh H."/>
            <person name="Doddapaneni H."/>
            <person name="Downs B."/>
            <person name="Dugan-Rocha S."/>
            <person name="Elkadiri S."/>
            <person name="Gnanaolivu R.D."/>
            <person name="Hernandez B."/>
            <person name="Javaid M."/>
            <person name="Jayaseelan J.C."/>
            <person name="Lee S."/>
            <person name="Li M."/>
            <person name="Ming W."/>
            <person name="Munidasa M."/>
            <person name="Muniz J."/>
            <person name="Nguyen L."/>
            <person name="Ongeri F."/>
            <person name="Osuji N."/>
            <person name="Pu L.-L."/>
            <person name="Puazo M."/>
            <person name="Qu C."/>
            <person name="Quiroz J."/>
            <person name="Raj R."/>
            <person name="Weissenberger G."/>
            <person name="Xin Y."/>
            <person name="Zou X."/>
            <person name="Han Y."/>
            <person name="Richards S."/>
            <person name="Worley K."/>
            <person name="Muzny D."/>
            <person name="Gibbs R."/>
        </authorList>
    </citation>
    <scope>NUCLEOTIDE SEQUENCE</scope>
    <source>
        <strain evidence="1">Sampled in the wild</strain>
    </source>
</reference>
<dbReference type="OrthoDB" id="7695519at2759"/>
<accession>A0A8K0KGZ3</accession>
<organism evidence="1 2">
    <name type="scientific">Ladona fulva</name>
    <name type="common">Scarce chaser dragonfly</name>
    <name type="synonym">Libellula fulva</name>
    <dbReference type="NCBI Taxonomy" id="123851"/>
    <lineage>
        <taxon>Eukaryota</taxon>
        <taxon>Metazoa</taxon>
        <taxon>Ecdysozoa</taxon>
        <taxon>Arthropoda</taxon>
        <taxon>Hexapoda</taxon>
        <taxon>Insecta</taxon>
        <taxon>Pterygota</taxon>
        <taxon>Palaeoptera</taxon>
        <taxon>Odonata</taxon>
        <taxon>Epiprocta</taxon>
        <taxon>Anisoptera</taxon>
        <taxon>Libelluloidea</taxon>
        <taxon>Libellulidae</taxon>
        <taxon>Ladona</taxon>
    </lineage>
</organism>
<name>A0A8K0KGZ3_LADFU</name>
<keyword evidence="2" id="KW-1185">Reference proteome</keyword>
<comment type="caution">
    <text evidence="1">The sequence shown here is derived from an EMBL/GenBank/DDBJ whole genome shotgun (WGS) entry which is preliminary data.</text>
</comment>
<gene>
    <name evidence="1" type="ORF">J437_LFUL014332</name>
</gene>
<evidence type="ECO:0000313" key="2">
    <source>
        <dbReference type="Proteomes" id="UP000792457"/>
    </source>
</evidence>
<dbReference type="EMBL" id="KZ308839">
    <property type="protein sequence ID" value="KAG8234715.1"/>
    <property type="molecule type" value="Genomic_DNA"/>
</dbReference>